<evidence type="ECO:0000313" key="2">
    <source>
        <dbReference type="Proteomes" id="UP001196413"/>
    </source>
</evidence>
<evidence type="ECO:0000313" key="1">
    <source>
        <dbReference type="EMBL" id="KAJ1351439.1"/>
    </source>
</evidence>
<organism evidence="1 2">
    <name type="scientific">Parelaphostrongylus tenuis</name>
    <name type="common">Meningeal worm</name>
    <dbReference type="NCBI Taxonomy" id="148309"/>
    <lineage>
        <taxon>Eukaryota</taxon>
        <taxon>Metazoa</taxon>
        <taxon>Ecdysozoa</taxon>
        <taxon>Nematoda</taxon>
        <taxon>Chromadorea</taxon>
        <taxon>Rhabditida</taxon>
        <taxon>Rhabditina</taxon>
        <taxon>Rhabditomorpha</taxon>
        <taxon>Strongyloidea</taxon>
        <taxon>Metastrongylidae</taxon>
        <taxon>Parelaphostrongylus</taxon>
    </lineage>
</organism>
<dbReference type="EMBL" id="JAHQIW010001075">
    <property type="protein sequence ID" value="KAJ1351439.1"/>
    <property type="molecule type" value="Genomic_DNA"/>
</dbReference>
<keyword evidence="2" id="KW-1185">Reference proteome</keyword>
<dbReference type="AlphaFoldDB" id="A0AAD5MPQ0"/>
<sequence length="75" mass="7938">MTVTINPTAAMQFPADRNGAPLPHCIVVGDTVTALCTMMPMNSCKIEGNMNIGPIDSKHLSISGSITVCISHLRL</sequence>
<proteinExistence type="predicted"/>
<accession>A0AAD5MPQ0</accession>
<gene>
    <name evidence="1" type="ORF">KIN20_007439</name>
</gene>
<name>A0AAD5MPQ0_PARTN</name>
<dbReference type="Proteomes" id="UP001196413">
    <property type="component" value="Unassembled WGS sequence"/>
</dbReference>
<comment type="caution">
    <text evidence="1">The sequence shown here is derived from an EMBL/GenBank/DDBJ whole genome shotgun (WGS) entry which is preliminary data.</text>
</comment>
<reference evidence="1" key="1">
    <citation type="submission" date="2021-06" db="EMBL/GenBank/DDBJ databases">
        <title>Parelaphostrongylus tenuis whole genome reference sequence.</title>
        <authorList>
            <person name="Garwood T.J."/>
            <person name="Larsen P.A."/>
            <person name="Fountain-Jones N.M."/>
            <person name="Garbe J.R."/>
            <person name="Macchietto M.G."/>
            <person name="Kania S.A."/>
            <person name="Gerhold R.W."/>
            <person name="Richards J.E."/>
            <person name="Wolf T.M."/>
        </authorList>
    </citation>
    <scope>NUCLEOTIDE SEQUENCE</scope>
    <source>
        <strain evidence="1">MNPRO001-30</strain>
        <tissue evidence="1">Meninges</tissue>
    </source>
</reference>
<protein>
    <submittedName>
        <fullName evidence="1">Uncharacterized protein</fullName>
    </submittedName>
</protein>